<organism evidence="2 3">
    <name type="scientific">Camelina sativa</name>
    <name type="common">False flax</name>
    <name type="synonym">Myagrum sativum</name>
    <dbReference type="NCBI Taxonomy" id="90675"/>
    <lineage>
        <taxon>Eukaryota</taxon>
        <taxon>Viridiplantae</taxon>
        <taxon>Streptophyta</taxon>
        <taxon>Embryophyta</taxon>
        <taxon>Tracheophyta</taxon>
        <taxon>Spermatophyta</taxon>
        <taxon>Magnoliopsida</taxon>
        <taxon>eudicotyledons</taxon>
        <taxon>Gunneridae</taxon>
        <taxon>Pentapetalae</taxon>
        <taxon>rosids</taxon>
        <taxon>malvids</taxon>
        <taxon>Brassicales</taxon>
        <taxon>Brassicaceae</taxon>
        <taxon>Camelineae</taxon>
        <taxon>Camelina</taxon>
    </lineage>
</organism>
<dbReference type="CDD" id="cd09279">
    <property type="entry name" value="RNase_HI_like"/>
    <property type="match status" value="1"/>
</dbReference>
<feature type="domain" description="RNase H type-1" evidence="1">
    <location>
        <begin position="51"/>
        <end position="169"/>
    </location>
</feature>
<name>A0ABM1QLI2_CAMSA</name>
<evidence type="ECO:0000259" key="1">
    <source>
        <dbReference type="Pfam" id="PF13456"/>
    </source>
</evidence>
<gene>
    <name evidence="3" type="primary">LOC109127421</name>
</gene>
<reference evidence="3" key="2">
    <citation type="submission" date="2025-08" db="UniProtKB">
        <authorList>
            <consortium name="RefSeq"/>
        </authorList>
    </citation>
    <scope>IDENTIFICATION</scope>
    <source>
        <tissue evidence="3">Leaf</tissue>
    </source>
</reference>
<dbReference type="Gene3D" id="3.30.420.10">
    <property type="entry name" value="Ribonuclease H-like superfamily/Ribonuclease H"/>
    <property type="match status" value="1"/>
</dbReference>
<protein>
    <submittedName>
        <fullName evidence="3">Uncharacterized protein LOC109127421</fullName>
    </submittedName>
</protein>
<dbReference type="InterPro" id="IPR012337">
    <property type="entry name" value="RNaseH-like_sf"/>
</dbReference>
<dbReference type="SUPFAM" id="SSF53098">
    <property type="entry name" value="Ribonuclease H-like"/>
    <property type="match status" value="1"/>
</dbReference>
<dbReference type="GeneID" id="109127421"/>
<dbReference type="Proteomes" id="UP000694864">
    <property type="component" value="Chromosome 11"/>
</dbReference>
<reference evidence="2" key="1">
    <citation type="journal article" date="2014" name="Nat. Commun.">
        <title>The emerging biofuel crop Camelina sativa retains a highly undifferentiated hexaploid genome structure.</title>
        <authorList>
            <person name="Kagale S."/>
            <person name="Koh C."/>
            <person name="Nixon J."/>
            <person name="Bollina V."/>
            <person name="Clarke W.E."/>
            <person name="Tuteja R."/>
            <person name="Spillane C."/>
            <person name="Robinson S.J."/>
            <person name="Links M.G."/>
            <person name="Clarke C."/>
            <person name="Higgins E.E."/>
            <person name="Huebert T."/>
            <person name="Sharpe A.G."/>
            <person name="Parkin I.A."/>
        </authorList>
    </citation>
    <scope>NUCLEOTIDE SEQUENCE [LARGE SCALE GENOMIC DNA]</scope>
    <source>
        <strain evidence="2">cv. DH55</strain>
    </source>
</reference>
<accession>A0ABM1QLI2</accession>
<dbReference type="PANTHER" id="PTHR48475">
    <property type="entry name" value="RIBONUCLEASE H"/>
    <property type="match status" value="1"/>
</dbReference>
<sequence>MEKWAVELSEYDIEYRSRPSLKSQVLADFITELSPELGDPTPNEEHWTMFVDGSSSHQGSGVGLILRSPIGEVLEQALKLNFKASNNETKYVAVLAGLWLARGLGVTRLQVFCDSQLVVSQFSGEFDAKNKQMGAYCQLVRTLSREFTYFSLTKVPRNKNASADTLAALANCLDPDLRRVHRNIQHRPSQPNLRH</sequence>
<dbReference type="InterPro" id="IPR036397">
    <property type="entry name" value="RNaseH_sf"/>
</dbReference>
<proteinExistence type="predicted"/>
<dbReference type="Pfam" id="PF13456">
    <property type="entry name" value="RVT_3"/>
    <property type="match status" value="1"/>
</dbReference>
<dbReference type="RefSeq" id="XP_019087620.1">
    <property type="nucleotide sequence ID" value="XM_019232075.1"/>
</dbReference>
<dbReference type="InterPro" id="IPR002156">
    <property type="entry name" value="RNaseH_domain"/>
</dbReference>
<evidence type="ECO:0000313" key="2">
    <source>
        <dbReference type="Proteomes" id="UP000694864"/>
    </source>
</evidence>
<keyword evidence="2" id="KW-1185">Reference proteome</keyword>
<dbReference type="PANTHER" id="PTHR48475:SF2">
    <property type="entry name" value="RIBONUCLEASE H"/>
    <property type="match status" value="1"/>
</dbReference>
<evidence type="ECO:0000313" key="3">
    <source>
        <dbReference type="RefSeq" id="XP_019087620.1"/>
    </source>
</evidence>